<protein>
    <submittedName>
        <fullName evidence="2">Uncharacterized protein</fullName>
    </submittedName>
</protein>
<feature type="compositionally biased region" description="Basic residues" evidence="1">
    <location>
        <begin position="34"/>
        <end position="43"/>
    </location>
</feature>
<feature type="compositionally biased region" description="Basic and acidic residues" evidence="1">
    <location>
        <begin position="1"/>
        <end position="12"/>
    </location>
</feature>
<feature type="compositionally biased region" description="Basic and acidic residues" evidence="1">
    <location>
        <begin position="22"/>
        <end position="33"/>
    </location>
</feature>
<evidence type="ECO:0000256" key="1">
    <source>
        <dbReference type="SAM" id="MobiDB-lite"/>
    </source>
</evidence>
<proteinExistence type="predicted"/>
<dbReference type="AlphaFoldDB" id="A0A4Y1R6K1"/>
<dbReference type="EMBL" id="AP019299">
    <property type="protein sequence ID" value="BBG99808.1"/>
    <property type="molecule type" value="Genomic_DNA"/>
</dbReference>
<reference evidence="2" key="1">
    <citation type="journal article" date="2019" name="Science">
        <title>Mutation of a bHLH transcription factor allowed almond domestication.</title>
        <authorList>
            <person name="Sanchez-Perez R."/>
            <person name="Pavan S."/>
            <person name="Mazzeo R."/>
            <person name="Moldovan C."/>
            <person name="Aiese Cigliano R."/>
            <person name="Del Cueto J."/>
            <person name="Ricciardi F."/>
            <person name="Lotti C."/>
            <person name="Ricciardi L."/>
            <person name="Dicenta F."/>
            <person name="Lopez-Marques R.L."/>
            <person name="Lindberg Moller B."/>
        </authorList>
    </citation>
    <scope>NUCLEOTIDE SEQUENCE</scope>
</reference>
<feature type="region of interest" description="Disordered" evidence="1">
    <location>
        <begin position="1"/>
        <end position="50"/>
    </location>
</feature>
<evidence type="ECO:0000313" key="2">
    <source>
        <dbReference type="EMBL" id="BBG99808.1"/>
    </source>
</evidence>
<accession>A0A4Y1R6K1</accession>
<gene>
    <name evidence="2" type="ORF">Prudu_009618</name>
</gene>
<name>A0A4Y1R6K1_PRUDU</name>
<sequence>MSSLHVEDDTAKMKRRKKKKERREERRKKEEEKKKKRRKKMKKSMTTSCDYSNMDAPSSLKSLCRYGKRQSCLRIRSWNLKLIRRCLGGSHTFLLLKILHNLQHGRNWSYCGGCIYEHLHDFETSKNVQHGWLIDPATVSANSGTVAAEITTGSSSTSEDRREQIFMMPYNPGLIAT</sequence>
<organism evidence="2">
    <name type="scientific">Prunus dulcis</name>
    <name type="common">Almond</name>
    <name type="synonym">Amygdalus dulcis</name>
    <dbReference type="NCBI Taxonomy" id="3755"/>
    <lineage>
        <taxon>Eukaryota</taxon>
        <taxon>Viridiplantae</taxon>
        <taxon>Streptophyta</taxon>
        <taxon>Embryophyta</taxon>
        <taxon>Tracheophyta</taxon>
        <taxon>Spermatophyta</taxon>
        <taxon>Magnoliopsida</taxon>
        <taxon>eudicotyledons</taxon>
        <taxon>Gunneridae</taxon>
        <taxon>Pentapetalae</taxon>
        <taxon>rosids</taxon>
        <taxon>fabids</taxon>
        <taxon>Rosales</taxon>
        <taxon>Rosaceae</taxon>
        <taxon>Amygdaloideae</taxon>
        <taxon>Amygdaleae</taxon>
        <taxon>Prunus</taxon>
    </lineage>
</organism>